<evidence type="ECO:0000256" key="3">
    <source>
        <dbReference type="ARBA" id="ARBA00022692"/>
    </source>
</evidence>
<proteinExistence type="inferred from homology"/>
<dbReference type="InterPro" id="IPR018787">
    <property type="entry name" value="DUF2371_TMEM200"/>
</dbReference>
<evidence type="ECO:0000256" key="4">
    <source>
        <dbReference type="ARBA" id="ARBA00022989"/>
    </source>
</evidence>
<feature type="region of interest" description="Disordered" evidence="6">
    <location>
        <begin position="278"/>
        <end position="310"/>
    </location>
</feature>
<comment type="caution">
    <text evidence="8">The sequence shown here is derived from an EMBL/GenBank/DDBJ whole genome shotgun (WGS) entry which is preliminary data.</text>
</comment>
<name>A0A812DMH6_ACAPH</name>
<gene>
    <name evidence="8" type="ORF">SPHA_54996</name>
</gene>
<evidence type="ECO:0000256" key="6">
    <source>
        <dbReference type="SAM" id="MobiDB-lite"/>
    </source>
</evidence>
<feature type="compositionally biased region" description="Polar residues" evidence="6">
    <location>
        <begin position="373"/>
        <end position="389"/>
    </location>
</feature>
<keyword evidence="5 7" id="KW-0472">Membrane</keyword>
<organism evidence="8 9">
    <name type="scientific">Acanthosepion pharaonis</name>
    <name type="common">Pharaoh cuttlefish</name>
    <name type="synonym">Sepia pharaonis</name>
    <dbReference type="NCBI Taxonomy" id="158019"/>
    <lineage>
        <taxon>Eukaryota</taxon>
        <taxon>Metazoa</taxon>
        <taxon>Spiralia</taxon>
        <taxon>Lophotrochozoa</taxon>
        <taxon>Mollusca</taxon>
        <taxon>Cephalopoda</taxon>
        <taxon>Coleoidea</taxon>
        <taxon>Decapodiformes</taxon>
        <taxon>Sepiida</taxon>
        <taxon>Sepiina</taxon>
        <taxon>Sepiidae</taxon>
        <taxon>Acanthosepion</taxon>
    </lineage>
</organism>
<dbReference type="PANTHER" id="PTHR31815">
    <property type="entry name" value="AGAP005329-PA"/>
    <property type="match status" value="1"/>
</dbReference>
<evidence type="ECO:0000313" key="9">
    <source>
        <dbReference type="Proteomes" id="UP000597762"/>
    </source>
</evidence>
<dbReference type="Proteomes" id="UP000597762">
    <property type="component" value="Unassembled WGS sequence"/>
</dbReference>
<feature type="transmembrane region" description="Helical" evidence="7">
    <location>
        <begin position="97"/>
        <end position="121"/>
    </location>
</feature>
<evidence type="ECO:0000313" key="8">
    <source>
        <dbReference type="EMBL" id="CAE1302402.1"/>
    </source>
</evidence>
<sequence>MFVPRVRLHYSSNEYPAFSSRRRRPRQKERRPFKLADFIHIPCLLPTLVGTLIGSLISVGGITMSILGYYPETSILSQGLRLPPKPPDPPKNPHLKVLAYIGPPVMAMGAFTVIVSCVMYCEFRDKYLRVEDDIKIRGLKKDAVYELVVESFRRNYFRGIALPFEDSKLKSLEPNDGITNSSDSNVSSIGGNETNEARNPSYKVTFPASSRRSSVVTHPIKRSDFGHKANSMPNIKPFHASVASALMAHVSYARRKSNNVAFDDFRLSRNYDAVRRSSMASSSLGSTSTGIINPAYEQDDEPRRQRRRCETRRSPRYLCVHHNRPVSEGDSNDCLPVVIVHRASVHQVDIPDHRRNSVNTLNSGGSYSPLPCSATSSAGDGSLSNNEIASGNNAHNSNSNLSDRPCCVSRTSIDSNCIRSMLTSFQHETNFDVTTEGTDLQNIEMKEVTHT</sequence>
<dbReference type="AlphaFoldDB" id="A0A812DMH6"/>
<feature type="region of interest" description="Disordered" evidence="6">
    <location>
        <begin position="175"/>
        <end position="200"/>
    </location>
</feature>
<dbReference type="PANTHER" id="PTHR31815:SF1">
    <property type="entry name" value="TRANSMEMBRANE PROTEIN 200C"/>
    <property type="match status" value="1"/>
</dbReference>
<protein>
    <submittedName>
        <fullName evidence="8">Uncharacterized protein</fullName>
    </submittedName>
</protein>
<feature type="compositionally biased region" description="Polar residues" evidence="6">
    <location>
        <begin position="177"/>
        <end position="198"/>
    </location>
</feature>
<evidence type="ECO:0000256" key="2">
    <source>
        <dbReference type="ARBA" id="ARBA00005308"/>
    </source>
</evidence>
<reference evidence="8" key="1">
    <citation type="submission" date="2021-01" db="EMBL/GenBank/DDBJ databases">
        <authorList>
            <person name="Li R."/>
            <person name="Bekaert M."/>
        </authorList>
    </citation>
    <scope>NUCLEOTIDE SEQUENCE</scope>
    <source>
        <strain evidence="8">Farmed</strain>
    </source>
</reference>
<dbReference type="EMBL" id="CAHIKZ030003632">
    <property type="protein sequence ID" value="CAE1302402.1"/>
    <property type="molecule type" value="Genomic_DNA"/>
</dbReference>
<comment type="subcellular location">
    <subcellularLocation>
        <location evidence="1">Membrane</location>
        <topology evidence="1">Multi-pass membrane protein</topology>
    </subcellularLocation>
</comment>
<accession>A0A812DMH6</accession>
<feature type="region of interest" description="Disordered" evidence="6">
    <location>
        <begin position="350"/>
        <end position="401"/>
    </location>
</feature>
<dbReference type="OrthoDB" id="9994280at2759"/>
<evidence type="ECO:0000256" key="5">
    <source>
        <dbReference type="ARBA" id="ARBA00023136"/>
    </source>
</evidence>
<keyword evidence="3 7" id="KW-0812">Transmembrane</keyword>
<keyword evidence="4 7" id="KW-1133">Transmembrane helix</keyword>
<keyword evidence="9" id="KW-1185">Reference proteome</keyword>
<evidence type="ECO:0000256" key="7">
    <source>
        <dbReference type="SAM" id="Phobius"/>
    </source>
</evidence>
<evidence type="ECO:0000256" key="1">
    <source>
        <dbReference type="ARBA" id="ARBA00004141"/>
    </source>
</evidence>
<feature type="compositionally biased region" description="Low complexity" evidence="6">
    <location>
        <begin position="390"/>
        <end position="401"/>
    </location>
</feature>
<comment type="similarity">
    <text evidence="2">Belongs to the TMEM200 family.</text>
</comment>
<dbReference type="GO" id="GO:0016020">
    <property type="term" value="C:membrane"/>
    <property type="evidence" value="ECO:0007669"/>
    <property type="project" value="UniProtKB-SubCell"/>
</dbReference>
<feature type="compositionally biased region" description="Polar residues" evidence="6">
    <location>
        <begin position="357"/>
        <end position="366"/>
    </location>
</feature>
<feature type="compositionally biased region" description="Low complexity" evidence="6">
    <location>
        <begin position="278"/>
        <end position="288"/>
    </location>
</feature>
<feature type="transmembrane region" description="Helical" evidence="7">
    <location>
        <begin position="38"/>
        <end position="70"/>
    </location>
</feature>